<accession>A0A9D9DJT1</accession>
<dbReference type="EMBL" id="JADIMY010000114">
    <property type="protein sequence ID" value="MBO8428010.1"/>
    <property type="molecule type" value="Genomic_DNA"/>
</dbReference>
<evidence type="ECO:0000313" key="3">
    <source>
        <dbReference type="Proteomes" id="UP000823613"/>
    </source>
</evidence>
<dbReference type="SUPFAM" id="SSF51735">
    <property type="entry name" value="NAD(P)-binding Rossmann-fold domains"/>
    <property type="match status" value="1"/>
</dbReference>
<comment type="caution">
    <text evidence="2">The sequence shown here is derived from an EMBL/GenBank/DDBJ whole genome shotgun (WGS) entry which is preliminary data.</text>
</comment>
<dbReference type="Pfam" id="PF16363">
    <property type="entry name" value="GDP_Man_Dehyd"/>
    <property type="match status" value="1"/>
</dbReference>
<evidence type="ECO:0000259" key="1">
    <source>
        <dbReference type="Pfam" id="PF16363"/>
    </source>
</evidence>
<dbReference type="PANTHER" id="PTHR43000">
    <property type="entry name" value="DTDP-D-GLUCOSE 4,6-DEHYDRATASE-RELATED"/>
    <property type="match status" value="1"/>
</dbReference>
<gene>
    <name evidence="2" type="ORF">IAC58_05670</name>
</gene>
<dbReference type="Proteomes" id="UP000823613">
    <property type="component" value="Unassembled WGS sequence"/>
</dbReference>
<dbReference type="InterPro" id="IPR036291">
    <property type="entry name" value="NAD(P)-bd_dom_sf"/>
</dbReference>
<dbReference type="Gene3D" id="3.90.25.10">
    <property type="entry name" value="UDP-galactose 4-epimerase, domain 1"/>
    <property type="match status" value="1"/>
</dbReference>
<reference evidence="2" key="2">
    <citation type="journal article" date="2021" name="PeerJ">
        <title>Extensive microbial diversity within the chicken gut microbiome revealed by metagenomics and culture.</title>
        <authorList>
            <person name="Gilroy R."/>
            <person name="Ravi A."/>
            <person name="Getino M."/>
            <person name="Pursley I."/>
            <person name="Horton D.L."/>
            <person name="Alikhan N.F."/>
            <person name="Baker D."/>
            <person name="Gharbi K."/>
            <person name="Hall N."/>
            <person name="Watson M."/>
            <person name="Adriaenssens E.M."/>
            <person name="Foster-Nyarko E."/>
            <person name="Jarju S."/>
            <person name="Secka A."/>
            <person name="Antonio M."/>
            <person name="Oren A."/>
            <person name="Chaudhuri R.R."/>
            <person name="La Ragione R."/>
            <person name="Hildebrand F."/>
            <person name="Pallen M.J."/>
        </authorList>
    </citation>
    <scope>NUCLEOTIDE SEQUENCE</scope>
    <source>
        <strain evidence="2">11159</strain>
    </source>
</reference>
<dbReference type="Gene3D" id="3.40.50.720">
    <property type="entry name" value="NAD(P)-binding Rossmann-like Domain"/>
    <property type="match status" value="1"/>
</dbReference>
<evidence type="ECO:0000313" key="2">
    <source>
        <dbReference type="EMBL" id="MBO8428010.1"/>
    </source>
</evidence>
<dbReference type="FunFam" id="3.40.50.720:FF:000304">
    <property type="entry name" value="UDP-glucose 4,6-dehydratase"/>
    <property type="match status" value="1"/>
</dbReference>
<dbReference type="GO" id="GO:0009225">
    <property type="term" value="P:nucleotide-sugar metabolic process"/>
    <property type="evidence" value="ECO:0007669"/>
    <property type="project" value="UniProtKB-ARBA"/>
</dbReference>
<sequence length="298" mass="34077">MKILVTGGCGFIGSNYLNVMIKKYPNDYFICLDKLTYAGNVNNLDILDEPNFKLVIGDICDEVIVSKILNEGIDLIINFAAETHVDNSIINPKTFYKSNIFGVINLLELCKKYKVKRFHQVSTDEVYGDLPLDSNYSFKENDPLKPSSPYSSSKASAELITLAYYRTYGLDVTITRSVNNFGPHQNKEKFIPKIIDCIEKNQEIPVYGNGLNIRSWINVNKNNFYIDLISRYANSGEVYNISDNLELTNLEVIDKVSKYLKKTYRIKFTKDRLGHDLKMSIDNTKLKRFVQAIEEGLI</sequence>
<feature type="domain" description="NAD(P)-binding" evidence="1">
    <location>
        <begin position="4"/>
        <end position="288"/>
    </location>
</feature>
<proteinExistence type="predicted"/>
<dbReference type="InterPro" id="IPR016040">
    <property type="entry name" value="NAD(P)-bd_dom"/>
</dbReference>
<reference evidence="2" key="1">
    <citation type="submission" date="2020-10" db="EMBL/GenBank/DDBJ databases">
        <authorList>
            <person name="Gilroy R."/>
        </authorList>
    </citation>
    <scope>NUCLEOTIDE SEQUENCE</scope>
    <source>
        <strain evidence="2">11159</strain>
    </source>
</reference>
<dbReference type="AlphaFoldDB" id="A0A9D9DJT1"/>
<name>A0A9D9DJT1_9BACL</name>
<protein>
    <submittedName>
        <fullName evidence="2">GDP-mannose 4,6-dehydratase</fullName>
    </submittedName>
</protein>
<organism evidence="2 3">
    <name type="scientific">Candidatus Onthovivens merdipullorum</name>
    <dbReference type="NCBI Taxonomy" id="2840889"/>
    <lineage>
        <taxon>Bacteria</taxon>
        <taxon>Bacillati</taxon>
        <taxon>Bacillota</taxon>
        <taxon>Bacilli</taxon>
        <taxon>Bacillales</taxon>
        <taxon>Candidatus Onthovivens</taxon>
    </lineage>
</organism>